<protein>
    <submittedName>
        <fullName evidence="4">GNAT family N-acetyltransferase</fullName>
        <ecNumber evidence="4">2.3.-.-</ecNumber>
    </submittedName>
</protein>
<sequence length="173" mass="19024">MNAPRPAPRIRPLYPDEWAAYRDLRLRSLAESPDAFYSTLEAESARTPEEWAARLAAAAVSGKDCPLVAELDGKPAGLVWAKMDGVNPALVHLYQMWVAPECRGRGAARGLLDAALGWARERNARFVELEVTRGNSAAVRLYERAGFRAVNAPVPMRPGSGLMLQPMRLVLED</sequence>
<dbReference type="Proteomes" id="UP001595665">
    <property type="component" value="Unassembled WGS sequence"/>
</dbReference>
<keyword evidence="1 4" id="KW-0808">Transferase</keyword>
<dbReference type="EMBL" id="JBHRVV010000001">
    <property type="protein sequence ID" value="MFC3456697.1"/>
    <property type="molecule type" value="Genomic_DNA"/>
</dbReference>
<dbReference type="PANTHER" id="PTHR43877:SF2">
    <property type="entry name" value="AMINOALKYLPHOSPHONATE N-ACETYLTRANSFERASE-RELATED"/>
    <property type="match status" value="1"/>
</dbReference>
<evidence type="ECO:0000256" key="1">
    <source>
        <dbReference type="ARBA" id="ARBA00022679"/>
    </source>
</evidence>
<dbReference type="PROSITE" id="PS51186">
    <property type="entry name" value="GNAT"/>
    <property type="match status" value="1"/>
</dbReference>
<gene>
    <name evidence="4" type="ORF">ACFOPH_00320</name>
</gene>
<dbReference type="CDD" id="cd04301">
    <property type="entry name" value="NAT_SF"/>
    <property type="match status" value="1"/>
</dbReference>
<dbReference type="EC" id="2.3.-.-" evidence="4"/>
<accession>A0ABV7PG47</accession>
<dbReference type="InterPro" id="IPR016181">
    <property type="entry name" value="Acyl_CoA_acyltransferase"/>
</dbReference>
<reference evidence="5" key="1">
    <citation type="journal article" date="2019" name="Int. J. Syst. Evol. Microbiol.">
        <title>The Global Catalogue of Microorganisms (GCM) 10K type strain sequencing project: providing services to taxonomists for standard genome sequencing and annotation.</title>
        <authorList>
            <consortium name="The Broad Institute Genomics Platform"/>
            <consortium name="The Broad Institute Genome Sequencing Center for Infectious Disease"/>
            <person name="Wu L."/>
            <person name="Ma J."/>
        </authorList>
    </citation>
    <scope>NUCLEOTIDE SEQUENCE [LARGE SCALE GENOMIC DNA]</scope>
    <source>
        <strain evidence="5">CCM 7480</strain>
    </source>
</reference>
<evidence type="ECO:0000259" key="3">
    <source>
        <dbReference type="PROSITE" id="PS51186"/>
    </source>
</evidence>
<keyword evidence="2 4" id="KW-0012">Acyltransferase</keyword>
<dbReference type="SUPFAM" id="SSF55729">
    <property type="entry name" value="Acyl-CoA N-acyltransferases (Nat)"/>
    <property type="match status" value="1"/>
</dbReference>
<evidence type="ECO:0000313" key="4">
    <source>
        <dbReference type="EMBL" id="MFC3456697.1"/>
    </source>
</evidence>
<dbReference type="InterPro" id="IPR000182">
    <property type="entry name" value="GNAT_dom"/>
</dbReference>
<dbReference type="GO" id="GO:0016746">
    <property type="term" value="F:acyltransferase activity"/>
    <property type="evidence" value="ECO:0007669"/>
    <property type="project" value="UniProtKB-KW"/>
</dbReference>
<keyword evidence="5" id="KW-1185">Reference proteome</keyword>
<dbReference type="Pfam" id="PF00583">
    <property type="entry name" value="Acetyltransf_1"/>
    <property type="match status" value="1"/>
</dbReference>
<dbReference type="Gene3D" id="3.40.630.30">
    <property type="match status" value="1"/>
</dbReference>
<dbReference type="InterPro" id="IPR050832">
    <property type="entry name" value="Bact_Acetyltransf"/>
</dbReference>
<name>A0ABV7PG47_9BURK</name>
<feature type="domain" description="N-acetyltransferase" evidence="3">
    <location>
        <begin position="8"/>
        <end position="168"/>
    </location>
</feature>
<proteinExistence type="predicted"/>
<evidence type="ECO:0000313" key="5">
    <source>
        <dbReference type="Proteomes" id="UP001595665"/>
    </source>
</evidence>
<comment type="caution">
    <text evidence="4">The sequence shown here is derived from an EMBL/GenBank/DDBJ whole genome shotgun (WGS) entry which is preliminary data.</text>
</comment>
<dbReference type="RefSeq" id="WP_379732767.1">
    <property type="nucleotide sequence ID" value="NZ_JBHRVV010000001.1"/>
</dbReference>
<evidence type="ECO:0000256" key="2">
    <source>
        <dbReference type="ARBA" id="ARBA00023315"/>
    </source>
</evidence>
<organism evidence="4 5">
    <name type="scientific">Massilia haematophila</name>
    <dbReference type="NCBI Taxonomy" id="457923"/>
    <lineage>
        <taxon>Bacteria</taxon>
        <taxon>Pseudomonadati</taxon>
        <taxon>Pseudomonadota</taxon>
        <taxon>Betaproteobacteria</taxon>
        <taxon>Burkholderiales</taxon>
        <taxon>Oxalobacteraceae</taxon>
        <taxon>Telluria group</taxon>
        <taxon>Massilia</taxon>
    </lineage>
</organism>
<dbReference type="PANTHER" id="PTHR43877">
    <property type="entry name" value="AMINOALKYLPHOSPHONATE N-ACETYLTRANSFERASE-RELATED-RELATED"/>
    <property type="match status" value="1"/>
</dbReference>